<dbReference type="RefSeq" id="WP_163463135.1">
    <property type="nucleotide sequence ID" value="NZ_JAAAMG010000007.1"/>
</dbReference>
<dbReference type="Proteomes" id="UP000469011">
    <property type="component" value="Unassembled WGS sequence"/>
</dbReference>
<evidence type="ECO:0008006" key="4">
    <source>
        <dbReference type="Google" id="ProtNLM"/>
    </source>
</evidence>
<dbReference type="EMBL" id="JAAAMG010000007">
    <property type="protein sequence ID" value="NDW04884.1"/>
    <property type="molecule type" value="Genomic_DNA"/>
</dbReference>
<reference evidence="2 3" key="1">
    <citation type="submission" date="2020-01" db="EMBL/GenBank/DDBJ databases">
        <title>Jiella pacifica sp. nov.</title>
        <authorList>
            <person name="Xue Z."/>
            <person name="Zhu S."/>
            <person name="Chen J."/>
            <person name="Yang J."/>
        </authorList>
    </citation>
    <scope>NUCLEOTIDE SEQUENCE [LARGE SCALE GENOMIC DNA]</scope>
    <source>
        <strain evidence="2 3">40Bstr34</strain>
    </source>
</reference>
<proteinExistence type="predicted"/>
<dbReference type="AlphaFoldDB" id="A0A6N9T0N4"/>
<evidence type="ECO:0000313" key="2">
    <source>
        <dbReference type="EMBL" id="NDW04884.1"/>
    </source>
</evidence>
<accession>A0A6N9T0N4</accession>
<organism evidence="2 3">
    <name type="scientific">Jiella pacifica</name>
    <dbReference type="NCBI Taxonomy" id="2696469"/>
    <lineage>
        <taxon>Bacteria</taxon>
        <taxon>Pseudomonadati</taxon>
        <taxon>Pseudomonadota</taxon>
        <taxon>Alphaproteobacteria</taxon>
        <taxon>Hyphomicrobiales</taxon>
        <taxon>Aurantimonadaceae</taxon>
        <taxon>Jiella</taxon>
    </lineage>
</organism>
<keyword evidence="1" id="KW-0175">Coiled coil</keyword>
<comment type="caution">
    <text evidence="2">The sequence shown here is derived from an EMBL/GenBank/DDBJ whole genome shotgun (WGS) entry which is preliminary data.</text>
</comment>
<protein>
    <recommendedName>
        <fullName evidence="4">Flagellar assembly protein FliH</fullName>
    </recommendedName>
</protein>
<evidence type="ECO:0000313" key="3">
    <source>
        <dbReference type="Proteomes" id="UP000469011"/>
    </source>
</evidence>
<gene>
    <name evidence="2" type="ORF">GTK09_10620</name>
</gene>
<sequence>MISLADYLTEFPEESDRPFQSLKTAKPAAQKKPSFEHLTLVADGLPVKKRPARKVPEHLEAIPEIGDEAKALESVEFDAADFGFDAAPIGEEAEPAFPMFPQVTEEDVEAARAEGREDGRLEALAEIEQRVEGAVAAAVEAERAKAASATAEAVEAARREALAEEGGRLGELLTDKLERIETAMRTSFASVLKPIAIDIRSRQTVEELAAAVSTLSLDGRALSLEAVGPAVLLDAFAEALGPRRGFVAFEADDSLSDIRISCDQTTLETRLADWKRALEEALQ</sequence>
<evidence type="ECO:0000256" key="1">
    <source>
        <dbReference type="SAM" id="Coils"/>
    </source>
</evidence>
<name>A0A6N9T0N4_9HYPH</name>
<keyword evidence="3" id="KW-1185">Reference proteome</keyword>
<feature type="coiled-coil region" evidence="1">
    <location>
        <begin position="124"/>
        <end position="164"/>
    </location>
</feature>